<keyword evidence="1" id="KW-0175">Coiled coil</keyword>
<evidence type="ECO:0000313" key="3">
    <source>
        <dbReference type="Proteomes" id="UP000000600"/>
    </source>
</evidence>
<gene>
    <name evidence="2" type="ORF">GSPATT00009306001</name>
</gene>
<feature type="coiled-coil region" evidence="1">
    <location>
        <begin position="636"/>
        <end position="731"/>
    </location>
</feature>
<dbReference type="InParanoid" id="A0CQ91"/>
<dbReference type="OMA" id="YNETQQI"/>
<dbReference type="RefSeq" id="XP_001440355.1">
    <property type="nucleotide sequence ID" value="XM_001440318.1"/>
</dbReference>
<keyword evidence="3" id="KW-1185">Reference proteome</keyword>
<feature type="coiled-coil region" evidence="1">
    <location>
        <begin position="80"/>
        <end position="168"/>
    </location>
</feature>
<proteinExistence type="predicted"/>
<feature type="coiled-coil region" evidence="1">
    <location>
        <begin position="507"/>
        <end position="611"/>
    </location>
</feature>
<feature type="coiled-coil region" evidence="1">
    <location>
        <begin position="203"/>
        <end position="471"/>
    </location>
</feature>
<dbReference type="OrthoDB" id="305632at2759"/>
<dbReference type="AlphaFoldDB" id="A0CQ91"/>
<accession>A0CQ91</accession>
<evidence type="ECO:0000256" key="1">
    <source>
        <dbReference type="SAM" id="Coils"/>
    </source>
</evidence>
<protein>
    <submittedName>
        <fullName evidence="2">Uncharacterized protein</fullName>
    </submittedName>
</protein>
<dbReference type="InterPro" id="IPR051647">
    <property type="entry name" value="Mediator_comp_sub12"/>
</dbReference>
<dbReference type="GeneID" id="5026140"/>
<sequence length="855" mass="102009">MNYSRTFQTMNQQGQQQTIQTTSYNETQQIRYKEESFQVAPQQANWSSTQLLGKVDDKDFMVVQRTKTYEKSEAERQHHYEELIQDNLRMREVIEQLKREVATYKSSSSSDVTILRKELLITQQELEATQKELMMLRSESELKSRTEIEKLMIEIESWKRKYSELEQKDKDNAEQLKQLAYYQNKLKLFELEAKKKFEKYQSVDLISQQLSDQESLIEELRLEIQRWKEKYDAVILESQEIRVKLSQNDRVNSLEADIEALIHELGVWKDRCKVLEARQQTSDESKLLARIDQLNRLLGEKEQEMQRTRLTMTQQMTQQMSLQQSSKMSQQQQQIANYESELDQLRRQLEAAQSKIEQQNQEMEGFRLSANVFNSERFEEIEEQKWKLEIQIEELEKDCDTFMLRIKELEETYSELSIKYNEQNANYLRYKDIVESNSSKYKSVENLSKELQNIQQELEVWKNRYFQTEIRLKEYDQLRIEYDALIKQGNKSVTNITTINIENDIQYLSLKRERDNFQRQVQELEMKVRELQTTSIRNSQDDALRRERDNYYRQIQELELRIKELQSQQFQSQSLKFSYDDSKVRDLEAKLKEQQNKISIYETRIREFEIRTKEYETRNTQSLIEKTVVLTDEPKIKELTDIIQQKNQKIIELEMTLNSNSSSVNTNTVLVIKEQVRTKELRIRELEAQIETLQLEIERLQNLKRDQEVRINNMIQKITEYESQINILEEVKLRQSKKLPQQQQQITTSTTLIQQQQPIVQTTSYVQKSTTSNVYQSSTQNLPSPTPISQNYQFQPLQNSTTTTTKQVIITNNLEKNLYPKEDNVSSQIIDRVGSRDYTSYQAPQIIVSQYKPTN</sequence>
<reference evidence="2 3" key="1">
    <citation type="journal article" date="2006" name="Nature">
        <title>Global trends of whole-genome duplications revealed by the ciliate Paramecium tetraurelia.</title>
        <authorList>
            <consortium name="Genoscope"/>
            <person name="Aury J.-M."/>
            <person name="Jaillon O."/>
            <person name="Duret L."/>
            <person name="Noel B."/>
            <person name="Jubin C."/>
            <person name="Porcel B.M."/>
            <person name="Segurens B."/>
            <person name="Daubin V."/>
            <person name="Anthouard V."/>
            <person name="Aiach N."/>
            <person name="Arnaiz O."/>
            <person name="Billaut A."/>
            <person name="Beisson J."/>
            <person name="Blanc I."/>
            <person name="Bouhouche K."/>
            <person name="Camara F."/>
            <person name="Duharcourt S."/>
            <person name="Guigo R."/>
            <person name="Gogendeau D."/>
            <person name="Katinka M."/>
            <person name="Keller A.-M."/>
            <person name="Kissmehl R."/>
            <person name="Klotz C."/>
            <person name="Koll F."/>
            <person name="Le Moue A."/>
            <person name="Lepere C."/>
            <person name="Malinsky S."/>
            <person name="Nowacki M."/>
            <person name="Nowak J.K."/>
            <person name="Plattner H."/>
            <person name="Poulain J."/>
            <person name="Ruiz F."/>
            <person name="Serrano V."/>
            <person name="Zagulski M."/>
            <person name="Dessen P."/>
            <person name="Betermier M."/>
            <person name="Weissenbach J."/>
            <person name="Scarpelli C."/>
            <person name="Schachter V."/>
            <person name="Sperling L."/>
            <person name="Meyer E."/>
            <person name="Cohen J."/>
            <person name="Wincker P."/>
        </authorList>
    </citation>
    <scope>NUCLEOTIDE SEQUENCE [LARGE SCALE GENOMIC DNA]</scope>
    <source>
        <strain evidence="2 3">Stock d4-2</strain>
    </source>
</reference>
<dbReference type="HOGENOM" id="CLU_334191_0_0_1"/>
<dbReference type="PANTHER" id="PTHR46007:SF8">
    <property type="entry name" value="C2H2-TYPE DOMAIN-CONTAINING PROTEIN"/>
    <property type="match status" value="1"/>
</dbReference>
<organism evidence="2 3">
    <name type="scientific">Paramecium tetraurelia</name>
    <dbReference type="NCBI Taxonomy" id="5888"/>
    <lineage>
        <taxon>Eukaryota</taxon>
        <taxon>Sar</taxon>
        <taxon>Alveolata</taxon>
        <taxon>Ciliophora</taxon>
        <taxon>Intramacronucleata</taxon>
        <taxon>Oligohymenophorea</taxon>
        <taxon>Peniculida</taxon>
        <taxon>Parameciidae</taxon>
        <taxon>Paramecium</taxon>
    </lineage>
</organism>
<dbReference type="KEGG" id="ptm:GSPATT00009306001"/>
<dbReference type="EMBL" id="CT868141">
    <property type="protein sequence ID" value="CAK72958.1"/>
    <property type="molecule type" value="Genomic_DNA"/>
</dbReference>
<dbReference type="PANTHER" id="PTHR46007">
    <property type="entry name" value="MEDIATOR OF RNA POLYMERASE II TRANSCRIPTION SUBUNIT 12"/>
    <property type="match status" value="1"/>
</dbReference>
<name>A0CQ91_PARTE</name>
<evidence type="ECO:0000313" key="2">
    <source>
        <dbReference type="EMBL" id="CAK72958.1"/>
    </source>
</evidence>
<dbReference type="Proteomes" id="UP000000600">
    <property type="component" value="Unassembled WGS sequence"/>
</dbReference>